<protein>
    <recommendedName>
        <fullName evidence="3">Transposase DDE domain-containing protein</fullName>
    </recommendedName>
</protein>
<keyword evidence="2" id="KW-1185">Reference proteome</keyword>
<evidence type="ECO:0000313" key="1">
    <source>
        <dbReference type="EMBL" id="GGK44027.1"/>
    </source>
</evidence>
<evidence type="ECO:0000313" key="2">
    <source>
        <dbReference type="Proteomes" id="UP000647587"/>
    </source>
</evidence>
<dbReference type="Proteomes" id="UP000647587">
    <property type="component" value="Unassembled WGS sequence"/>
</dbReference>
<dbReference type="EMBL" id="BMPP01000050">
    <property type="protein sequence ID" value="GGK44027.1"/>
    <property type="molecule type" value="Genomic_DNA"/>
</dbReference>
<dbReference type="RefSeq" id="WP_386839881.1">
    <property type="nucleotide sequence ID" value="NZ_JBHUEV010000002.1"/>
</dbReference>
<accession>A0ABQ2F2Y5</accession>
<reference evidence="2" key="1">
    <citation type="journal article" date="2019" name="Int. J. Syst. Evol. Microbiol.">
        <title>The Global Catalogue of Microorganisms (GCM) 10K type strain sequencing project: providing services to taxonomists for standard genome sequencing and annotation.</title>
        <authorList>
            <consortium name="The Broad Institute Genomics Platform"/>
            <consortium name="The Broad Institute Genome Sequencing Center for Infectious Disease"/>
            <person name="Wu L."/>
            <person name="Ma J."/>
        </authorList>
    </citation>
    <scope>NUCLEOTIDE SEQUENCE [LARGE SCALE GENOMIC DNA]</scope>
    <source>
        <strain evidence="2">JCM 30331</strain>
    </source>
</reference>
<evidence type="ECO:0008006" key="3">
    <source>
        <dbReference type="Google" id="ProtNLM"/>
    </source>
</evidence>
<comment type="caution">
    <text evidence="1">The sequence shown here is derived from an EMBL/GenBank/DDBJ whole genome shotgun (WGS) entry which is preliminary data.</text>
</comment>
<name>A0ABQ2F2Y5_9DEIO</name>
<organism evidence="1 2">
    <name type="scientific">Deinococcus malanensis</name>
    <dbReference type="NCBI Taxonomy" id="1706855"/>
    <lineage>
        <taxon>Bacteria</taxon>
        <taxon>Thermotogati</taxon>
        <taxon>Deinococcota</taxon>
        <taxon>Deinococci</taxon>
        <taxon>Deinococcales</taxon>
        <taxon>Deinococcaceae</taxon>
        <taxon>Deinococcus</taxon>
    </lineage>
</organism>
<proteinExistence type="predicted"/>
<sequence length="59" mass="6801">MLIEPNTSLLDTNTGQRLMRLTFQKEQIQPLRDLTRVLLDLVDVRAFVHERLPGARITG</sequence>
<gene>
    <name evidence="1" type="ORF">GCM10008955_42250</name>
</gene>